<dbReference type="GO" id="GO:0005384">
    <property type="term" value="F:manganese ion transmembrane transporter activity"/>
    <property type="evidence" value="ECO:0007669"/>
    <property type="project" value="TreeGrafter"/>
</dbReference>
<evidence type="ECO:0000256" key="5">
    <source>
        <dbReference type="ARBA" id="ARBA00022989"/>
    </source>
</evidence>
<dbReference type="GO" id="GO:0005794">
    <property type="term" value="C:Golgi apparatus"/>
    <property type="evidence" value="ECO:0007669"/>
    <property type="project" value="TreeGrafter"/>
</dbReference>
<dbReference type="OrthoDB" id="442680at2759"/>
<keyword evidence="5 7" id="KW-1133">Transmembrane helix</keyword>
<dbReference type="InterPro" id="IPR002048">
    <property type="entry name" value="EF_hand_dom"/>
</dbReference>
<evidence type="ECO:0000313" key="11">
    <source>
        <dbReference type="Proteomes" id="UP000053237"/>
    </source>
</evidence>
<evidence type="ECO:0000256" key="8">
    <source>
        <dbReference type="SAM" id="MobiDB-lite"/>
    </source>
</evidence>
<dbReference type="PANTHER" id="PTHR12608:SF1">
    <property type="entry name" value="TRANSMEMBRANE PROTEIN 165"/>
    <property type="match status" value="1"/>
</dbReference>
<dbReference type="InterPro" id="IPR049555">
    <property type="entry name" value="GDT1-like_CS"/>
</dbReference>
<protein>
    <recommendedName>
        <fullName evidence="7">GDT1 family protein</fullName>
    </recommendedName>
</protein>
<dbReference type="Pfam" id="PF01169">
    <property type="entry name" value="GDT1"/>
    <property type="match status" value="2"/>
</dbReference>
<gene>
    <name evidence="10" type="ORF">BN9_128180</name>
</gene>
<evidence type="ECO:0000256" key="2">
    <source>
        <dbReference type="ARBA" id="ARBA00009190"/>
    </source>
</evidence>
<dbReference type="InterPro" id="IPR011992">
    <property type="entry name" value="EF-hand-dom_pair"/>
</dbReference>
<dbReference type="PANTHER" id="PTHR12608">
    <property type="entry name" value="TRANSMEMBRANE PROTEIN HTP-1 RELATED"/>
    <property type="match status" value="1"/>
</dbReference>
<feature type="transmembrane region" description="Helical" evidence="7">
    <location>
        <begin position="6"/>
        <end position="27"/>
    </location>
</feature>
<evidence type="ECO:0000256" key="4">
    <source>
        <dbReference type="ARBA" id="ARBA00022837"/>
    </source>
</evidence>
<dbReference type="Proteomes" id="UP000053237">
    <property type="component" value="Unassembled WGS sequence"/>
</dbReference>
<organism evidence="10 11">
    <name type="scientific">Albugo candida</name>
    <dbReference type="NCBI Taxonomy" id="65357"/>
    <lineage>
        <taxon>Eukaryota</taxon>
        <taxon>Sar</taxon>
        <taxon>Stramenopiles</taxon>
        <taxon>Oomycota</taxon>
        <taxon>Peronosporomycetes</taxon>
        <taxon>Albuginales</taxon>
        <taxon>Albuginaceae</taxon>
        <taxon>Albugo</taxon>
    </lineage>
</organism>
<keyword evidence="11" id="KW-1185">Reference proteome</keyword>
<comment type="caution">
    <text evidence="10">The sequence shown here is derived from an EMBL/GenBank/DDBJ whole genome shotgun (WGS) entry which is preliminary data.</text>
</comment>
<dbReference type="InterPro" id="IPR018247">
    <property type="entry name" value="EF_Hand_1_Ca_BS"/>
</dbReference>
<feature type="transmembrane region" description="Helical" evidence="7">
    <location>
        <begin position="183"/>
        <end position="202"/>
    </location>
</feature>
<dbReference type="GO" id="GO:0015085">
    <property type="term" value="F:calcium ion transmembrane transporter activity"/>
    <property type="evidence" value="ECO:0007669"/>
    <property type="project" value="TreeGrafter"/>
</dbReference>
<evidence type="ECO:0000259" key="9">
    <source>
        <dbReference type="PROSITE" id="PS50222"/>
    </source>
</evidence>
<feature type="region of interest" description="Disordered" evidence="8">
    <location>
        <begin position="209"/>
        <end position="242"/>
    </location>
</feature>
<name>A0A024FW74_9STRA</name>
<proteinExistence type="inferred from homology"/>
<comment type="subcellular location">
    <subcellularLocation>
        <location evidence="1 7">Membrane</location>
        <topology evidence="1 7">Multi-pass membrane protein</topology>
    </subcellularLocation>
</comment>
<feature type="transmembrane region" description="Helical" evidence="7">
    <location>
        <begin position="152"/>
        <end position="177"/>
    </location>
</feature>
<dbReference type="GO" id="GO:0032472">
    <property type="term" value="P:Golgi calcium ion transport"/>
    <property type="evidence" value="ECO:0007669"/>
    <property type="project" value="TreeGrafter"/>
</dbReference>
<evidence type="ECO:0000256" key="1">
    <source>
        <dbReference type="ARBA" id="ARBA00004141"/>
    </source>
</evidence>
<evidence type="ECO:0000313" key="10">
    <source>
        <dbReference type="EMBL" id="CCI11370.1"/>
    </source>
</evidence>
<dbReference type="AlphaFoldDB" id="A0A024FW74"/>
<feature type="transmembrane region" description="Helical" evidence="7">
    <location>
        <begin position="336"/>
        <end position="354"/>
    </location>
</feature>
<evidence type="ECO:0000256" key="6">
    <source>
        <dbReference type="ARBA" id="ARBA00023136"/>
    </source>
</evidence>
<evidence type="ECO:0000256" key="7">
    <source>
        <dbReference type="RuleBase" id="RU365102"/>
    </source>
</evidence>
<feature type="domain" description="EF-hand" evidence="9">
    <location>
        <begin position="47"/>
        <end position="82"/>
    </location>
</feature>
<keyword evidence="3 7" id="KW-0812">Transmembrane</keyword>
<accession>A0A024FW74</accession>
<reference evidence="10 11" key="1">
    <citation type="submission" date="2012-05" db="EMBL/GenBank/DDBJ databases">
        <title>Recombination and specialization in a pathogen metapopulation.</title>
        <authorList>
            <person name="Gardiner A."/>
            <person name="Kemen E."/>
            <person name="Schultz-Larsen T."/>
            <person name="MacLean D."/>
            <person name="Van Oosterhout C."/>
            <person name="Jones J.D.G."/>
        </authorList>
    </citation>
    <scope>NUCLEOTIDE SEQUENCE [LARGE SCALE GENOMIC DNA]</scope>
    <source>
        <strain evidence="10 11">Ac Nc2</strain>
    </source>
</reference>
<comment type="similarity">
    <text evidence="2 7">Belongs to the GDT1 family.</text>
</comment>
<dbReference type="GO" id="GO:0032468">
    <property type="term" value="P:Golgi calcium ion homeostasis"/>
    <property type="evidence" value="ECO:0007669"/>
    <property type="project" value="TreeGrafter"/>
</dbReference>
<sequence length="359" mass="39132">MRFHVPWYLLTLTLFTVYSISTTKVVANNLVDTKQISPSDPPHLLDKKESAIQVAFDSVDTNHNGQLDTGEFANYVHLLQSALQPLLGVTDWNSFASKSVPSSLRAGARASRASVDKFWAGFASGILSIWATEVGDKTFFIAAILSMKHDRIIVFAGAIGALIVMTVLSVVLGGVAARFLPKYMTHYAGAMLFVFFGLKMLYDSRDMSDSGPSSELDEVEEELAGRRISGDEESTAQKNDQEAMLEHGKRNLADRNDKDCDSPVNSTKEMIQMFTQSFLLTFLAEWGDRSQIATITLSATNDPFGVTLGAILGHSMCTGLAVVGGKILASRITERTVTIVGGVLFLLFAFHSFIVDPNT</sequence>
<dbReference type="EMBL" id="CAIX01000975">
    <property type="protein sequence ID" value="CCI11370.1"/>
    <property type="molecule type" value="Genomic_DNA"/>
</dbReference>
<dbReference type="GO" id="GO:0016020">
    <property type="term" value="C:membrane"/>
    <property type="evidence" value="ECO:0007669"/>
    <property type="project" value="UniProtKB-SubCell"/>
</dbReference>
<dbReference type="SUPFAM" id="SSF47473">
    <property type="entry name" value="EF-hand"/>
    <property type="match status" value="1"/>
</dbReference>
<comment type="caution">
    <text evidence="7">Lacks conserved residue(s) required for the propagation of feature annotation.</text>
</comment>
<keyword evidence="4" id="KW-0106">Calcium</keyword>
<dbReference type="PROSITE" id="PS01214">
    <property type="entry name" value="UPF0016"/>
    <property type="match status" value="1"/>
</dbReference>
<evidence type="ECO:0000256" key="3">
    <source>
        <dbReference type="ARBA" id="ARBA00022692"/>
    </source>
</evidence>
<dbReference type="InParanoid" id="A0A024FW74"/>
<dbReference type="PROSITE" id="PS00018">
    <property type="entry name" value="EF_HAND_1"/>
    <property type="match status" value="1"/>
</dbReference>
<dbReference type="GO" id="GO:0005509">
    <property type="term" value="F:calcium ion binding"/>
    <property type="evidence" value="ECO:0007669"/>
    <property type="project" value="InterPro"/>
</dbReference>
<dbReference type="PROSITE" id="PS50222">
    <property type="entry name" value="EF_HAND_2"/>
    <property type="match status" value="1"/>
</dbReference>
<dbReference type="STRING" id="65357.A0A024FW74"/>
<keyword evidence="6 7" id="KW-0472">Membrane</keyword>
<dbReference type="InterPro" id="IPR001727">
    <property type="entry name" value="GDT1-like"/>
</dbReference>